<keyword evidence="3" id="KW-1185">Reference proteome</keyword>
<protein>
    <submittedName>
        <fullName evidence="2">Uncharacterized protein</fullName>
    </submittedName>
</protein>
<proteinExistence type="predicted"/>
<dbReference type="Proteomes" id="UP000777661">
    <property type="component" value="Unassembled WGS sequence"/>
</dbReference>
<evidence type="ECO:0000256" key="1">
    <source>
        <dbReference type="SAM" id="MobiDB-lite"/>
    </source>
</evidence>
<sequence>MARVRSPNYPQVDLASALAMARKLFDKDGRNKIPQLALASHLGHDSLSGPALGKIGALRAYGVVEGTGDENRVSEEAITALMAPEESSEKSEALQRMALRPPLFSDISKEFPTPPSDSNLKYWLVKRGFSSEAATKAARTYLATIALVTVADRDCDSRSSPDDDGEIMQAVEPHRQTRQSRSGQVAGGGWPVAPQGMRREIVALDEGDVTISFPENLSSDSFADLEDHLRIFIRKMQRRVRPTANIIEDDEGAGDPPKKDDVFD</sequence>
<dbReference type="EMBL" id="JAHSQO010000002">
    <property type="protein sequence ID" value="MBY8916538.1"/>
    <property type="molecule type" value="Genomic_DNA"/>
</dbReference>
<comment type="caution">
    <text evidence="2">The sequence shown here is derived from an EMBL/GenBank/DDBJ whole genome shotgun (WGS) entry which is preliminary data.</text>
</comment>
<name>A0ABS7RAM4_9HYPH</name>
<accession>A0ABS7RAM4</accession>
<feature type="region of interest" description="Disordered" evidence="1">
    <location>
        <begin position="154"/>
        <end position="192"/>
    </location>
</feature>
<evidence type="ECO:0000313" key="2">
    <source>
        <dbReference type="EMBL" id="MBY8916538.1"/>
    </source>
</evidence>
<organism evidence="2 3">
    <name type="scientific">Nitratireductor rhodophyticola</name>
    <dbReference type="NCBI Taxonomy" id="2854036"/>
    <lineage>
        <taxon>Bacteria</taxon>
        <taxon>Pseudomonadati</taxon>
        <taxon>Pseudomonadota</taxon>
        <taxon>Alphaproteobacteria</taxon>
        <taxon>Hyphomicrobiales</taxon>
        <taxon>Phyllobacteriaceae</taxon>
        <taxon>Nitratireductor</taxon>
    </lineage>
</organism>
<evidence type="ECO:0000313" key="3">
    <source>
        <dbReference type="Proteomes" id="UP000777661"/>
    </source>
</evidence>
<reference evidence="2 3" key="1">
    <citation type="submission" date="2021-06" db="EMBL/GenBank/DDBJ databases">
        <title>Nitratireductor porphyridii sp. nov., isolated from a small marine red alga, Porphyridium purpureum in South Korea.</title>
        <authorList>
            <person name="Kim K.H."/>
            <person name="Kristyanto S."/>
            <person name="Jeon C.O."/>
        </authorList>
    </citation>
    <scope>NUCLEOTIDE SEQUENCE [LARGE SCALE GENOMIC DNA]</scope>
    <source>
        <strain evidence="2 3">R6</strain>
    </source>
</reference>
<feature type="region of interest" description="Disordered" evidence="1">
    <location>
        <begin position="244"/>
        <end position="264"/>
    </location>
</feature>
<gene>
    <name evidence="2" type="ORF">KVG22_08065</name>
</gene>
<dbReference type="RefSeq" id="WP_223005688.1">
    <property type="nucleotide sequence ID" value="NZ_JAHSQO010000002.1"/>
</dbReference>